<keyword evidence="1" id="KW-0732">Signal</keyword>
<gene>
    <name evidence="3" type="ORF">MCOR_29546</name>
</gene>
<feature type="domain" description="Fibrinogen C-terminal" evidence="2">
    <location>
        <begin position="139"/>
        <end position="340"/>
    </location>
</feature>
<dbReference type="InterPro" id="IPR014716">
    <property type="entry name" value="Fibrinogen_a/b/g_C_1"/>
</dbReference>
<dbReference type="Proteomes" id="UP000507470">
    <property type="component" value="Unassembled WGS sequence"/>
</dbReference>
<evidence type="ECO:0000259" key="2">
    <source>
        <dbReference type="PROSITE" id="PS51406"/>
    </source>
</evidence>
<dbReference type="InterPro" id="IPR003609">
    <property type="entry name" value="Pan_app"/>
</dbReference>
<dbReference type="PANTHER" id="PTHR19143">
    <property type="entry name" value="FIBRINOGEN/TENASCIN/ANGIOPOEITIN"/>
    <property type="match status" value="1"/>
</dbReference>
<dbReference type="EMBL" id="CACVKT020005390">
    <property type="protein sequence ID" value="CAC5394829.1"/>
    <property type="molecule type" value="Genomic_DNA"/>
</dbReference>
<evidence type="ECO:0000256" key="1">
    <source>
        <dbReference type="SAM" id="SignalP"/>
    </source>
</evidence>
<dbReference type="PROSITE" id="PS51406">
    <property type="entry name" value="FIBRINOGEN_C_2"/>
    <property type="match status" value="1"/>
</dbReference>
<keyword evidence="4" id="KW-1185">Reference proteome</keyword>
<evidence type="ECO:0000313" key="4">
    <source>
        <dbReference type="Proteomes" id="UP000507470"/>
    </source>
</evidence>
<dbReference type="Pfam" id="PF00024">
    <property type="entry name" value="PAN_1"/>
    <property type="match status" value="1"/>
</dbReference>
<evidence type="ECO:0000313" key="3">
    <source>
        <dbReference type="EMBL" id="CAC5394829.1"/>
    </source>
</evidence>
<organism evidence="3 4">
    <name type="scientific">Mytilus coruscus</name>
    <name type="common">Sea mussel</name>
    <dbReference type="NCBI Taxonomy" id="42192"/>
    <lineage>
        <taxon>Eukaryota</taxon>
        <taxon>Metazoa</taxon>
        <taxon>Spiralia</taxon>
        <taxon>Lophotrochozoa</taxon>
        <taxon>Mollusca</taxon>
        <taxon>Bivalvia</taxon>
        <taxon>Autobranchia</taxon>
        <taxon>Pteriomorphia</taxon>
        <taxon>Mytilida</taxon>
        <taxon>Mytiloidea</taxon>
        <taxon>Mytilidae</taxon>
        <taxon>Mytilinae</taxon>
        <taxon>Mytilus</taxon>
    </lineage>
</organism>
<dbReference type="InterPro" id="IPR036056">
    <property type="entry name" value="Fibrinogen-like_C"/>
</dbReference>
<accession>A0A6J8CHQ9</accession>
<dbReference type="Gene3D" id="3.90.215.10">
    <property type="entry name" value="Gamma Fibrinogen, chain A, domain 1"/>
    <property type="match status" value="1"/>
</dbReference>
<feature type="signal peptide" evidence="1">
    <location>
        <begin position="1"/>
        <end position="20"/>
    </location>
</feature>
<dbReference type="SUPFAM" id="SSF57414">
    <property type="entry name" value="Hairpin loop containing domain-like"/>
    <property type="match status" value="1"/>
</dbReference>
<dbReference type="AlphaFoldDB" id="A0A6J8CHQ9"/>
<dbReference type="GO" id="GO:0005615">
    <property type="term" value="C:extracellular space"/>
    <property type="evidence" value="ECO:0007669"/>
    <property type="project" value="TreeGrafter"/>
</dbReference>
<dbReference type="SUPFAM" id="SSF56496">
    <property type="entry name" value="Fibrinogen C-terminal domain-like"/>
    <property type="match status" value="1"/>
</dbReference>
<dbReference type="InterPro" id="IPR050373">
    <property type="entry name" value="Fibrinogen_C-term_domain"/>
</dbReference>
<dbReference type="PANTHER" id="PTHR19143:SF459">
    <property type="entry name" value="FIBRINOGEN C-TERMINAL DOMAIN-CONTAINING PROTEIN"/>
    <property type="match status" value="1"/>
</dbReference>
<feature type="chain" id="PRO_5026811582" description="Fibrinogen C-terminal domain-containing protein" evidence="1">
    <location>
        <begin position="21"/>
        <end position="340"/>
    </location>
</feature>
<dbReference type="SMART" id="SM00186">
    <property type="entry name" value="FBG"/>
    <property type="match status" value="1"/>
</dbReference>
<dbReference type="OrthoDB" id="6065594at2759"/>
<dbReference type="Pfam" id="PF00147">
    <property type="entry name" value="Fibrinogen_C"/>
    <property type="match status" value="1"/>
</dbReference>
<reference evidence="3 4" key="1">
    <citation type="submission" date="2020-06" db="EMBL/GenBank/DDBJ databases">
        <authorList>
            <person name="Li R."/>
            <person name="Bekaert M."/>
        </authorList>
    </citation>
    <scope>NUCLEOTIDE SEQUENCE [LARGE SCALE GENOMIC DNA]</scope>
    <source>
        <strain evidence="4">wild</strain>
    </source>
</reference>
<dbReference type="InterPro" id="IPR002181">
    <property type="entry name" value="Fibrinogen_a/b/g_C_dom"/>
</dbReference>
<sequence length="340" mass="39489">MIFSLGQLLLPLVDLLLVFSDQCKSGIWIMNPDKMNTRLEGPKIRTFDHIPPRLCFDKCIRRPRCHSYNYNRHILRCELNYKLKPGSVEHFHNEVGFVYVDVDHYRGDPIYDTCLGNPCKSGEVCESKKDGSVFCTRDQENEVHAEDCTKLNEYKHKSRIYTIFPSKSVEGLKVFCNMKNGGWTVIQRRIDGRENFTRTWVEYENGFGNLRHEFWLGNKYLNLLTSIGSYKLRVELVNSGGETFYAEYSNLEVNDASSNYELGVSGYSGNAGDYMRTNSGYYFSTYDRDFDDYENINCAVIDGAWWHWHCSNSALNSQYNKTLRWGSGYIKSEMMIQRTG</sequence>
<proteinExistence type="predicted"/>
<dbReference type="CDD" id="cd00087">
    <property type="entry name" value="FReD"/>
    <property type="match status" value="1"/>
</dbReference>
<name>A0A6J8CHQ9_MYTCO</name>
<protein>
    <recommendedName>
        <fullName evidence="2">Fibrinogen C-terminal domain-containing protein</fullName>
    </recommendedName>
</protein>